<reference evidence="1" key="1">
    <citation type="submission" date="2021-02" db="EMBL/GenBank/DDBJ databases">
        <authorList>
            <person name="Dougan E. K."/>
            <person name="Rhodes N."/>
            <person name="Thang M."/>
            <person name="Chan C."/>
        </authorList>
    </citation>
    <scope>NUCLEOTIDE SEQUENCE</scope>
</reference>
<evidence type="ECO:0000313" key="2">
    <source>
        <dbReference type="Proteomes" id="UP000601435"/>
    </source>
</evidence>
<dbReference type="OrthoDB" id="420537at2759"/>
<proteinExistence type="predicted"/>
<comment type="caution">
    <text evidence="1">The sequence shown here is derived from an EMBL/GenBank/DDBJ whole genome shotgun (WGS) entry which is preliminary data.</text>
</comment>
<dbReference type="EMBL" id="CAJNJA010040975">
    <property type="protein sequence ID" value="CAE7770882.1"/>
    <property type="molecule type" value="Genomic_DNA"/>
</dbReference>
<sequence length="144" mass="15899">MPGEGDGYIKAGSMKRGHFVDQEVEEIDKARLDATFGELAASVKEAKWTADGSTLTAPGGFKMKCYTEVEEEEDYLIAIQTPGHSLVVGNLGCHPFVELEWMWFGNSDGSTTHKVPEKTLVKNAVRLCKKAIADAQTFMFDQEH</sequence>
<accession>A0A812Y9N0</accession>
<gene>
    <name evidence="1" type="primary">RRM3</name>
    <name evidence="1" type="ORF">SNEC2469_LOCUS22517</name>
</gene>
<dbReference type="Proteomes" id="UP000601435">
    <property type="component" value="Unassembled WGS sequence"/>
</dbReference>
<keyword evidence="2" id="KW-1185">Reference proteome</keyword>
<name>A0A812Y9N0_9DINO</name>
<organism evidence="1 2">
    <name type="scientific">Symbiodinium necroappetens</name>
    <dbReference type="NCBI Taxonomy" id="1628268"/>
    <lineage>
        <taxon>Eukaryota</taxon>
        <taxon>Sar</taxon>
        <taxon>Alveolata</taxon>
        <taxon>Dinophyceae</taxon>
        <taxon>Suessiales</taxon>
        <taxon>Symbiodiniaceae</taxon>
        <taxon>Symbiodinium</taxon>
    </lineage>
</organism>
<evidence type="ECO:0000313" key="1">
    <source>
        <dbReference type="EMBL" id="CAE7770882.1"/>
    </source>
</evidence>
<protein>
    <submittedName>
        <fullName evidence="1">RRM3 protein</fullName>
    </submittedName>
</protein>
<dbReference type="AlphaFoldDB" id="A0A812Y9N0"/>